<accession>A0A8J4FAP9</accession>
<sequence>MIAVGPGPASVAAAAAAVPVVSAEQAVSAAVAASGRLTLAAPHPVKQDGPVAAAVAAPDPRMWSGQAAERAAAQRRPPLLLLQLQQIPWPLTLEHVLSGEP</sequence>
<dbReference type="AlphaFoldDB" id="A0A8J4FAP9"/>
<organism evidence="1 2">
    <name type="scientific">Volvox africanus</name>
    <dbReference type="NCBI Taxonomy" id="51714"/>
    <lineage>
        <taxon>Eukaryota</taxon>
        <taxon>Viridiplantae</taxon>
        <taxon>Chlorophyta</taxon>
        <taxon>core chlorophytes</taxon>
        <taxon>Chlorophyceae</taxon>
        <taxon>CS clade</taxon>
        <taxon>Chlamydomonadales</taxon>
        <taxon>Volvocaceae</taxon>
        <taxon>Volvox</taxon>
    </lineage>
</organism>
<comment type="caution">
    <text evidence="1">The sequence shown here is derived from an EMBL/GenBank/DDBJ whole genome shotgun (WGS) entry which is preliminary data.</text>
</comment>
<evidence type="ECO:0000313" key="2">
    <source>
        <dbReference type="Proteomes" id="UP000747399"/>
    </source>
</evidence>
<gene>
    <name evidence="1" type="ORF">Vafri_20754</name>
</gene>
<reference evidence="1" key="1">
    <citation type="journal article" date="2021" name="Proc. Natl. Acad. Sci. U.S.A.">
        <title>Three genomes in the algal genus Volvox reveal the fate of a haploid sex-determining region after a transition to homothallism.</title>
        <authorList>
            <person name="Yamamoto K."/>
            <person name="Hamaji T."/>
            <person name="Kawai-Toyooka H."/>
            <person name="Matsuzaki R."/>
            <person name="Takahashi F."/>
            <person name="Nishimura Y."/>
            <person name="Kawachi M."/>
            <person name="Noguchi H."/>
            <person name="Minakuchi Y."/>
            <person name="Umen J.G."/>
            <person name="Toyoda A."/>
            <person name="Nozaki H."/>
        </authorList>
    </citation>
    <scope>NUCLEOTIDE SEQUENCE</scope>
    <source>
        <strain evidence="1">NIES-3780</strain>
    </source>
</reference>
<keyword evidence="2" id="KW-1185">Reference proteome</keyword>
<dbReference type="Proteomes" id="UP000747399">
    <property type="component" value="Unassembled WGS sequence"/>
</dbReference>
<proteinExistence type="predicted"/>
<dbReference type="EMBL" id="BNCO01000097">
    <property type="protein sequence ID" value="GIL67354.1"/>
    <property type="molecule type" value="Genomic_DNA"/>
</dbReference>
<protein>
    <submittedName>
        <fullName evidence="1">Uncharacterized protein</fullName>
    </submittedName>
</protein>
<name>A0A8J4FAP9_9CHLO</name>
<evidence type="ECO:0000313" key="1">
    <source>
        <dbReference type="EMBL" id="GIL67354.1"/>
    </source>
</evidence>